<dbReference type="Proteomes" id="UP001062846">
    <property type="component" value="Chromosome 10"/>
</dbReference>
<accession>A0ACC0M618</accession>
<dbReference type="EMBL" id="CM046397">
    <property type="protein sequence ID" value="KAI8535783.1"/>
    <property type="molecule type" value="Genomic_DNA"/>
</dbReference>
<keyword evidence="2" id="KW-1185">Reference proteome</keyword>
<gene>
    <name evidence="1" type="ORF">RHMOL_Rhmol10G0200800</name>
</gene>
<evidence type="ECO:0000313" key="1">
    <source>
        <dbReference type="EMBL" id="KAI8535783.1"/>
    </source>
</evidence>
<evidence type="ECO:0000313" key="2">
    <source>
        <dbReference type="Proteomes" id="UP001062846"/>
    </source>
</evidence>
<comment type="caution">
    <text evidence="1">The sequence shown here is derived from an EMBL/GenBank/DDBJ whole genome shotgun (WGS) entry which is preliminary data.</text>
</comment>
<sequence>MLQRIVPSRFQILKTLSTLIFFLKSLLNLRNPSKIIKPKLTHPNMADHDGGSCSGDVIDHPENRGGPMETGTEDETAIEGAEGTGAMAAGGGYG</sequence>
<proteinExistence type="predicted"/>
<protein>
    <submittedName>
        <fullName evidence="1">Uncharacterized protein</fullName>
    </submittedName>
</protein>
<organism evidence="1 2">
    <name type="scientific">Rhododendron molle</name>
    <name type="common">Chinese azalea</name>
    <name type="synonym">Azalea mollis</name>
    <dbReference type="NCBI Taxonomy" id="49168"/>
    <lineage>
        <taxon>Eukaryota</taxon>
        <taxon>Viridiplantae</taxon>
        <taxon>Streptophyta</taxon>
        <taxon>Embryophyta</taxon>
        <taxon>Tracheophyta</taxon>
        <taxon>Spermatophyta</taxon>
        <taxon>Magnoliopsida</taxon>
        <taxon>eudicotyledons</taxon>
        <taxon>Gunneridae</taxon>
        <taxon>Pentapetalae</taxon>
        <taxon>asterids</taxon>
        <taxon>Ericales</taxon>
        <taxon>Ericaceae</taxon>
        <taxon>Ericoideae</taxon>
        <taxon>Rhodoreae</taxon>
        <taxon>Rhododendron</taxon>
    </lineage>
</organism>
<reference evidence="1" key="1">
    <citation type="submission" date="2022-02" db="EMBL/GenBank/DDBJ databases">
        <title>Plant Genome Project.</title>
        <authorList>
            <person name="Zhang R.-G."/>
        </authorList>
    </citation>
    <scope>NUCLEOTIDE SEQUENCE</scope>
    <source>
        <strain evidence="1">AT1</strain>
    </source>
</reference>
<name>A0ACC0M618_RHOML</name>